<feature type="region of interest" description="Disordered" evidence="1">
    <location>
        <begin position="1"/>
        <end position="30"/>
    </location>
</feature>
<name>A0A9P7YFU4_9HELO</name>
<evidence type="ECO:0000313" key="2">
    <source>
        <dbReference type="EMBL" id="KAG9232851.1"/>
    </source>
</evidence>
<gene>
    <name evidence="2" type="ORF">BJ875DRAFT_513529</name>
</gene>
<keyword evidence="3" id="KW-1185">Reference proteome</keyword>
<accession>A0A9P7YFU4</accession>
<dbReference type="AlphaFoldDB" id="A0A9P7YFU4"/>
<reference evidence="2" key="1">
    <citation type="journal article" date="2021" name="IMA Fungus">
        <title>Genomic characterization of three marine fungi, including Emericellopsis atlantica sp. nov. with signatures of a generalist lifestyle and marine biomass degradation.</title>
        <authorList>
            <person name="Hagestad O.C."/>
            <person name="Hou L."/>
            <person name="Andersen J.H."/>
            <person name="Hansen E.H."/>
            <person name="Altermark B."/>
            <person name="Li C."/>
            <person name="Kuhnert E."/>
            <person name="Cox R.J."/>
            <person name="Crous P.W."/>
            <person name="Spatafora J.W."/>
            <person name="Lail K."/>
            <person name="Amirebrahimi M."/>
            <person name="Lipzen A."/>
            <person name="Pangilinan J."/>
            <person name="Andreopoulos W."/>
            <person name="Hayes R.D."/>
            <person name="Ng V."/>
            <person name="Grigoriev I.V."/>
            <person name="Jackson S.A."/>
            <person name="Sutton T.D.S."/>
            <person name="Dobson A.D.W."/>
            <person name="Rama T."/>
        </authorList>
    </citation>
    <scope>NUCLEOTIDE SEQUENCE</scope>
    <source>
        <strain evidence="2">TRa018bII</strain>
    </source>
</reference>
<comment type="caution">
    <text evidence="2">The sequence shown here is derived from an EMBL/GenBank/DDBJ whole genome shotgun (WGS) entry which is preliminary data.</text>
</comment>
<feature type="region of interest" description="Disordered" evidence="1">
    <location>
        <begin position="125"/>
        <end position="157"/>
    </location>
</feature>
<protein>
    <submittedName>
        <fullName evidence="2">Uncharacterized protein</fullName>
    </submittedName>
</protein>
<organism evidence="2 3">
    <name type="scientific">Amylocarpus encephaloides</name>
    <dbReference type="NCBI Taxonomy" id="45428"/>
    <lineage>
        <taxon>Eukaryota</taxon>
        <taxon>Fungi</taxon>
        <taxon>Dikarya</taxon>
        <taxon>Ascomycota</taxon>
        <taxon>Pezizomycotina</taxon>
        <taxon>Leotiomycetes</taxon>
        <taxon>Helotiales</taxon>
        <taxon>Helotiales incertae sedis</taxon>
        <taxon>Amylocarpus</taxon>
    </lineage>
</organism>
<evidence type="ECO:0000256" key="1">
    <source>
        <dbReference type="SAM" id="MobiDB-lite"/>
    </source>
</evidence>
<dbReference type="Proteomes" id="UP000824998">
    <property type="component" value="Unassembled WGS sequence"/>
</dbReference>
<evidence type="ECO:0000313" key="3">
    <source>
        <dbReference type="Proteomes" id="UP000824998"/>
    </source>
</evidence>
<proteinExistence type="predicted"/>
<sequence>MANSPRPAHDSDLHHHHPHPERGKPNHHPPLEMRGLLPLLAWALTALACSHAIAESCCSSAYQGEMACESNIYAKYGYDGGRTVGRALRRCADAYQESCEEYLDGEGVQRNTGLVVADLREWGITLPGGSEGGEGESGGRGKVLENPEEGDALGMGS</sequence>
<dbReference type="EMBL" id="MU251527">
    <property type="protein sequence ID" value="KAG9232851.1"/>
    <property type="molecule type" value="Genomic_DNA"/>
</dbReference>